<dbReference type="RefSeq" id="WP_169235324.1">
    <property type="nucleotide sequence ID" value="NZ_JABBGI010000016.1"/>
</dbReference>
<evidence type="ECO:0000313" key="2">
    <source>
        <dbReference type="Proteomes" id="UP000544054"/>
    </source>
</evidence>
<dbReference type="Pfam" id="PF12686">
    <property type="entry name" value="DUF3800"/>
    <property type="match status" value="1"/>
</dbReference>
<organism evidence="1 2">
    <name type="scientific">Chryseobacterium antibioticum</name>
    <dbReference type="NCBI Taxonomy" id="2728847"/>
    <lineage>
        <taxon>Bacteria</taxon>
        <taxon>Pseudomonadati</taxon>
        <taxon>Bacteroidota</taxon>
        <taxon>Flavobacteriia</taxon>
        <taxon>Flavobacteriales</taxon>
        <taxon>Weeksellaceae</taxon>
        <taxon>Chryseobacterium group</taxon>
        <taxon>Chryseobacterium</taxon>
    </lineage>
</organism>
<proteinExistence type="predicted"/>
<keyword evidence="2" id="KW-1185">Reference proteome</keyword>
<reference evidence="1 2" key="1">
    <citation type="submission" date="2020-04" db="EMBL/GenBank/DDBJ databases">
        <title>Chryseobacterium sp. RP-3-3 sp. nov., isolated from Jeju soil.</title>
        <authorList>
            <person name="Dahal R.H."/>
        </authorList>
    </citation>
    <scope>NUCLEOTIDE SEQUENCE [LARGE SCALE GENOMIC DNA]</scope>
    <source>
        <strain evidence="1 2">RP-3-3</strain>
    </source>
</reference>
<dbReference type="Proteomes" id="UP000544054">
    <property type="component" value="Unassembled WGS sequence"/>
</dbReference>
<dbReference type="InterPro" id="IPR024524">
    <property type="entry name" value="DUF3800"/>
</dbReference>
<dbReference type="EMBL" id="JABBGI010000016">
    <property type="protein sequence ID" value="NML70806.1"/>
    <property type="molecule type" value="Genomic_DNA"/>
</dbReference>
<comment type="caution">
    <text evidence="1">The sequence shown here is derived from an EMBL/GenBank/DDBJ whole genome shotgun (WGS) entry which is preliminary data.</text>
</comment>
<accession>A0A7Y0ANX4</accession>
<name>A0A7Y0ANX4_9FLAO</name>
<sequence length="355" mass="41292">MRKIFFDEAGNTGADLLNPEQKVFTLCSNIFTENEASELASVFKNTKELHFVKLKKSQAGRRSIVKMLNHDLICENKIIIFIVDKEFATVAQIVNHLIETFYYHLGTDIHKNNDQVKFANMIYFFGKYEWDKGLYEELLNSFIEMFRLKTPISIYNFYEVIHNLYEVVNDDDKALIGPILGSQTYIEEILSPVDKFSLDVTLSTFLVLCDSWYNKLNEQFDVICDNSKQLEHYMSYIDFAREMDVPIQNVGFGSRKMTFPLQINNIKLSDSEDEFNIQISDIIASSISFSQNNKNPKYQAFVNQIKESKIFRLNNTHPLFPSHPNEIKQDVSDGQNILDFLATQSIIQMRKEKKL</sequence>
<gene>
    <name evidence="1" type="ORF">HHL23_13520</name>
</gene>
<evidence type="ECO:0000313" key="1">
    <source>
        <dbReference type="EMBL" id="NML70806.1"/>
    </source>
</evidence>
<dbReference type="AlphaFoldDB" id="A0A7Y0ANX4"/>
<protein>
    <submittedName>
        <fullName evidence="1">DUF3800 domain-containing protein</fullName>
    </submittedName>
</protein>